<dbReference type="PROSITE" id="PS50975">
    <property type="entry name" value="ATP_GRASP"/>
    <property type="match status" value="1"/>
</dbReference>
<dbReference type="GO" id="GO:0046872">
    <property type="term" value="F:metal ion binding"/>
    <property type="evidence" value="ECO:0007669"/>
    <property type="project" value="UniProtKB-KW"/>
</dbReference>
<comment type="pathway">
    <text evidence="2">Metabolic intermediate metabolism; propanoyl-CoA degradation; succinyl-CoA from propanoyl-CoA: step 1/3.</text>
</comment>
<dbReference type="SUPFAM" id="SSF56059">
    <property type="entry name" value="Glutathione synthetase ATP-binding domain-like"/>
    <property type="match status" value="1"/>
</dbReference>
<dbReference type="Pfam" id="PF02786">
    <property type="entry name" value="CPSase_L_D2"/>
    <property type="match status" value="1"/>
</dbReference>
<dbReference type="NCBIfam" id="NF006367">
    <property type="entry name" value="PRK08591.1"/>
    <property type="match status" value="1"/>
</dbReference>
<keyword evidence="10" id="KW-0442">Lipid degradation</keyword>
<evidence type="ECO:0000256" key="12">
    <source>
        <dbReference type="ARBA" id="ARBA00023211"/>
    </source>
</evidence>
<evidence type="ECO:0000256" key="15">
    <source>
        <dbReference type="PROSITE-ProRule" id="PRU00409"/>
    </source>
</evidence>
<feature type="domain" description="ATP-grasp" evidence="17">
    <location>
        <begin position="123"/>
        <end position="320"/>
    </location>
</feature>
<dbReference type="Pfam" id="PF00364">
    <property type="entry name" value="Biotin_lipoyl"/>
    <property type="match status" value="1"/>
</dbReference>
<dbReference type="Gene3D" id="2.40.50.100">
    <property type="match status" value="1"/>
</dbReference>
<dbReference type="PROSITE" id="PS50968">
    <property type="entry name" value="BIOTINYL_LIPOYL"/>
    <property type="match status" value="1"/>
</dbReference>
<dbReference type="InterPro" id="IPR041265">
    <property type="entry name" value="PCC_BT"/>
</dbReference>
<dbReference type="InterPro" id="IPR000089">
    <property type="entry name" value="Biotin_lipoyl"/>
</dbReference>
<dbReference type="FunFam" id="3.40.50.20:FF:000010">
    <property type="entry name" value="Propionyl-CoA carboxylase subunit alpha"/>
    <property type="match status" value="1"/>
</dbReference>
<evidence type="ECO:0000256" key="2">
    <source>
        <dbReference type="ARBA" id="ARBA00005060"/>
    </source>
</evidence>
<dbReference type="InterPro" id="IPR005481">
    <property type="entry name" value="BC-like_N"/>
</dbReference>
<protein>
    <recommendedName>
        <fullName evidence="3">propionyl-CoA carboxylase</fullName>
        <ecNumber evidence="3">6.4.1.3</ecNumber>
    </recommendedName>
</protein>
<dbReference type="Pfam" id="PF00289">
    <property type="entry name" value="Biotin_carb_N"/>
    <property type="match status" value="1"/>
</dbReference>
<dbReference type="Pfam" id="PF02785">
    <property type="entry name" value="Biotin_carb_C"/>
    <property type="match status" value="1"/>
</dbReference>
<evidence type="ECO:0000256" key="7">
    <source>
        <dbReference type="ARBA" id="ARBA00022840"/>
    </source>
</evidence>
<dbReference type="InterPro" id="IPR005479">
    <property type="entry name" value="CPAse_ATP-bd"/>
</dbReference>
<keyword evidence="4" id="KW-0436">Ligase</keyword>
<dbReference type="PROSITE" id="PS00867">
    <property type="entry name" value="CPSASE_2"/>
    <property type="match status" value="1"/>
</dbReference>
<dbReference type="PANTHER" id="PTHR18866">
    <property type="entry name" value="CARBOXYLASE:PYRUVATE/ACETYL-COA/PROPIONYL-COA CARBOXYLASE"/>
    <property type="match status" value="1"/>
</dbReference>
<evidence type="ECO:0000256" key="11">
    <source>
        <dbReference type="ARBA" id="ARBA00023098"/>
    </source>
</evidence>
<evidence type="ECO:0000256" key="1">
    <source>
        <dbReference type="ARBA" id="ARBA00001953"/>
    </source>
</evidence>
<dbReference type="FunFam" id="3.30.470.20:FF:000028">
    <property type="entry name" value="Methylcrotonoyl-CoA carboxylase subunit alpha, mitochondrial"/>
    <property type="match status" value="1"/>
</dbReference>
<evidence type="ECO:0000259" key="17">
    <source>
        <dbReference type="PROSITE" id="PS50975"/>
    </source>
</evidence>
<reference evidence="19 20" key="1">
    <citation type="journal article" date="2021" name="Microb. Ecol.">
        <title>Candidatus Mesenet longicola: Novel Endosymbionts of Brontispa longissima that Induce Cytoplasmic Incompatibility.</title>
        <authorList>
            <person name="Takano S."/>
            <person name="Gotoh Y."/>
            <person name="Hayashi T."/>
        </authorList>
    </citation>
    <scope>NUCLEOTIDE SEQUENCE [LARGE SCALE GENOMIC DNA]</scope>
    <source>
        <strain evidence="19">L5</strain>
    </source>
</reference>
<evidence type="ECO:0000256" key="4">
    <source>
        <dbReference type="ARBA" id="ARBA00022598"/>
    </source>
</evidence>
<feature type="domain" description="Lipoyl-binding" evidence="16">
    <location>
        <begin position="582"/>
        <end position="657"/>
    </location>
</feature>
<feature type="domain" description="Biotin carboxylation" evidence="18">
    <location>
        <begin position="4"/>
        <end position="450"/>
    </location>
</feature>
<evidence type="ECO:0000256" key="8">
    <source>
        <dbReference type="ARBA" id="ARBA00022842"/>
    </source>
</evidence>
<evidence type="ECO:0000256" key="3">
    <source>
        <dbReference type="ARBA" id="ARBA00013050"/>
    </source>
</evidence>
<dbReference type="SUPFAM" id="SSF52440">
    <property type="entry name" value="PreATP-grasp domain"/>
    <property type="match status" value="1"/>
</dbReference>
<proteinExistence type="predicted"/>
<dbReference type="EC" id="6.4.1.3" evidence="3"/>
<evidence type="ECO:0000313" key="20">
    <source>
        <dbReference type="Proteomes" id="UP000637906"/>
    </source>
</evidence>
<dbReference type="InterPro" id="IPR005482">
    <property type="entry name" value="Biotin_COase_C"/>
</dbReference>
<evidence type="ECO:0000259" key="18">
    <source>
        <dbReference type="PROSITE" id="PS50979"/>
    </source>
</evidence>
<evidence type="ECO:0000259" key="16">
    <source>
        <dbReference type="PROSITE" id="PS50968"/>
    </source>
</evidence>
<gene>
    <name evidence="19" type="ORF">sL5_08650</name>
</gene>
<sequence length="657" mass="73909">MLKKYSKILIANRGEIACRIIKTAHKMGISCVCVYSDADEHSLHVKLADEAVHIGQSPACTSYLDIDKICQAAADTKAQAVHPGYGFLSENQHFPLALEKFGIDFIGPRTEAIKAMANKITAKEVAVKSGVSVVPGYTGAVLNIAHAEEIAQQIGFPIMIKAAAGGGGKGMRIVRSIKEVAQAFNSATNEAMKNFKDGSLFIEKYVELPRHIEVQILGDKFGNIVCLGERECSIQRHNQKVIEESPSPFVTEEIRQKMYEQCISLAKQVNYFSAGTVEFIMDKDKQFYFLEMNTRLQVEHPVTELVTGIDIVEEMIRVSCGEKLRFNQEDIRLNGWAIESRIYAEDPAKNFFPASGRIKYYNMPKESSNVRIDDGVFAGAEVSMFYDPMIAKIITYGKDRMAAINCMQQALSESYVGGITNNIEFLESIFHQPAFIAAKLHTGFISEFYSNGFHSDILTEESIQIFIFISLYIYLSNEYRNWVLCKEIDDSFSVFVDKNEYNIRAKYDGVTLLVIYNHNEYLIQGRWNVSYKLLQVIINNHALNVKMSINKNMYLLGYAGMKAQCFVYYPSIANLSKFMLESKEDKSMLYVEAPISGMLVKLCVDQGEKIEIGQPLCIIEAMKMENIIHAETKGTIKTIAMKEGESIRSGDLLIELE</sequence>
<name>A0A8J3HV69_9RICK</name>
<evidence type="ECO:0000256" key="9">
    <source>
        <dbReference type="ARBA" id="ARBA00022946"/>
    </source>
</evidence>
<evidence type="ECO:0000256" key="6">
    <source>
        <dbReference type="ARBA" id="ARBA00022741"/>
    </source>
</evidence>
<comment type="cofactor">
    <cofactor evidence="1">
        <name>biotin</name>
        <dbReference type="ChEBI" id="CHEBI:57586"/>
    </cofactor>
</comment>
<dbReference type="PROSITE" id="PS50979">
    <property type="entry name" value="BC"/>
    <property type="match status" value="1"/>
</dbReference>
<keyword evidence="12" id="KW-0464">Manganese</keyword>
<dbReference type="FunFam" id="2.40.50.100:FF:000003">
    <property type="entry name" value="Acetyl-CoA carboxylase biotin carboxyl carrier protein"/>
    <property type="match status" value="1"/>
</dbReference>
<dbReference type="InterPro" id="IPR016185">
    <property type="entry name" value="PreATP-grasp_dom_sf"/>
</dbReference>
<dbReference type="InterPro" id="IPR001882">
    <property type="entry name" value="Biotin_BS"/>
</dbReference>
<dbReference type="PROSITE" id="PS00188">
    <property type="entry name" value="BIOTIN"/>
    <property type="match status" value="1"/>
</dbReference>
<dbReference type="InterPro" id="IPR011053">
    <property type="entry name" value="Single_hybrid_motif"/>
</dbReference>
<dbReference type="PANTHER" id="PTHR18866:SF33">
    <property type="entry name" value="METHYLCROTONOYL-COA CARBOXYLASE SUBUNIT ALPHA, MITOCHONDRIAL-RELATED"/>
    <property type="match status" value="1"/>
</dbReference>
<dbReference type="AlphaFoldDB" id="A0A8J3HV69"/>
<keyword evidence="20" id="KW-1185">Reference proteome</keyword>
<dbReference type="InterPro" id="IPR050856">
    <property type="entry name" value="Biotin_carboxylase_complex"/>
</dbReference>
<dbReference type="PROSITE" id="PS00866">
    <property type="entry name" value="CPSASE_1"/>
    <property type="match status" value="1"/>
</dbReference>
<dbReference type="Gene3D" id="3.30.700.30">
    <property type="match status" value="1"/>
</dbReference>
<evidence type="ECO:0000313" key="19">
    <source>
        <dbReference type="EMBL" id="GHM59872.1"/>
    </source>
</evidence>
<dbReference type="Gene3D" id="3.30.470.20">
    <property type="entry name" value="ATP-grasp fold, B domain"/>
    <property type="match status" value="1"/>
</dbReference>
<keyword evidence="8" id="KW-0460">Magnesium</keyword>
<evidence type="ECO:0000256" key="10">
    <source>
        <dbReference type="ARBA" id="ARBA00022963"/>
    </source>
</evidence>
<dbReference type="GO" id="GO:0004658">
    <property type="term" value="F:propionyl-CoA carboxylase activity"/>
    <property type="evidence" value="ECO:0007669"/>
    <property type="project" value="UniProtKB-EC"/>
</dbReference>
<dbReference type="Pfam" id="PF18140">
    <property type="entry name" value="PCC_BT"/>
    <property type="match status" value="1"/>
</dbReference>
<keyword evidence="6 15" id="KW-0547">Nucleotide-binding</keyword>
<evidence type="ECO:0000256" key="5">
    <source>
        <dbReference type="ARBA" id="ARBA00022723"/>
    </source>
</evidence>
<dbReference type="InterPro" id="IPR011054">
    <property type="entry name" value="Rudment_hybrid_motif"/>
</dbReference>
<dbReference type="InterPro" id="IPR011764">
    <property type="entry name" value="Biotin_carboxylation_dom"/>
</dbReference>
<comment type="catalytic activity">
    <reaction evidence="14">
        <text>propanoyl-CoA + hydrogencarbonate + ATP = (S)-methylmalonyl-CoA + ADP + phosphate + H(+)</text>
        <dbReference type="Rhea" id="RHEA:23720"/>
        <dbReference type="ChEBI" id="CHEBI:15378"/>
        <dbReference type="ChEBI" id="CHEBI:17544"/>
        <dbReference type="ChEBI" id="CHEBI:30616"/>
        <dbReference type="ChEBI" id="CHEBI:43474"/>
        <dbReference type="ChEBI" id="CHEBI:57327"/>
        <dbReference type="ChEBI" id="CHEBI:57392"/>
        <dbReference type="ChEBI" id="CHEBI:456216"/>
        <dbReference type="EC" id="6.4.1.3"/>
    </reaction>
    <physiologicalReaction direction="left-to-right" evidence="14">
        <dbReference type="Rhea" id="RHEA:23721"/>
    </physiologicalReaction>
</comment>
<dbReference type="UniPathway" id="UPA00945">
    <property type="reaction ID" value="UER00908"/>
</dbReference>
<comment type="caution">
    <text evidence="19">The sequence shown here is derived from an EMBL/GenBank/DDBJ whole genome shotgun (WGS) entry which is preliminary data.</text>
</comment>
<dbReference type="CDD" id="cd06850">
    <property type="entry name" value="biotinyl_domain"/>
    <property type="match status" value="1"/>
</dbReference>
<evidence type="ECO:0000256" key="14">
    <source>
        <dbReference type="ARBA" id="ARBA00049495"/>
    </source>
</evidence>
<organism evidence="19 20">
    <name type="scientific">Candidatus Mesenet longicola</name>
    <dbReference type="NCBI Taxonomy" id="1892558"/>
    <lineage>
        <taxon>Bacteria</taxon>
        <taxon>Pseudomonadati</taxon>
        <taxon>Pseudomonadota</taxon>
        <taxon>Alphaproteobacteria</taxon>
        <taxon>Rickettsiales</taxon>
        <taxon>Anaplasmataceae</taxon>
        <taxon>Candidatus Mesenet</taxon>
    </lineage>
</organism>
<accession>A0A8J3HV69</accession>
<keyword evidence="9" id="KW-0809">Transit peptide</keyword>
<dbReference type="EMBL" id="BNGU01000042">
    <property type="protein sequence ID" value="GHM59872.1"/>
    <property type="molecule type" value="Genomic_DNA"/>
</dbReference>
<dbReference type="SMART" id="SM00878">
    <property type="entry name" value="Biotin_carb_C"/>
    <property type="match status" value="1"/>
</dbReference>
<dbReference type="GO" id="GO:0016042">
    <property type="term" value="P:lipid catabolic process"/>
    <property type="evidence" value="ECO:0007669"/>
    <property type="project" value="UniProtKB-KW"/>
</dbReference>
<evidence type="ECO:0000256" key="13">
    <source>
        <dbReference type="ARBA" id="ARBA00023267"/>
    </source>
</evidence>
<keyword evidence="7 15" id="KW-0067">ATP-binding</keyword>
<dbReference type="GO" id="GO:0005524">
    <property type="term" value="F:ATP binding"/>
    <property type="evidence" value="ECO:0007669"/>
    <property type="project" value="UniProtKB-UniRule"/>
</dbReference>
<keyword evidence="13" id="KW-0092">Biotin</keyword>
<keyword evidence="5" id="KW-0479">Metal-binding</keyword>
<dbReference type="SUPFAM" id="SSF51230">
    <property type="entry name" value="Single hybrid motif"/>
    <property type="match status" value="1"/>
</dbReference>
<dbReference type="InterPro" id="IPR011761">
    <property type="entry name" value="ATP-grasp"/>
</dbReference>
<dbReference type="SUPFAM" id="SSF51246">
    <property type="entry name" value="Rudiment single hybrid motif"/>
    <property type="match status" value="1"/>
</dbReference>
<dbReference type="FunFam" id="3.30.1490.20:FF:000003">
    <property type="entry name" value="acetyl-CoA carboxylase isoform X1"/>
    <property type="match status" value="1"/>
</dbReference>
<keyword evidence="11" id="KW-0443">Lipid metabolism</keyword>
<dbReference type="Proteomes" id="UP000637906">
    <property type="component" value="Unassembled WGS sequence"/>
</dbReference>